<feature type="region of interest" description="Disordered" evidence="1">
    <location>
        <begin position="1"/>
        <end position="62"/>
    </location>
</feature>
<evidence type="ECO:0000313" key="2">
    <source>
        <dbReference type="EMBL" id="CEP17540.1"/>
    </source>
</evidence>
<gene>
    <name evidence="2" type="primary">PARPA_11838.1 scaffold 44722</name>
</gene>
<sequence length="80" mass="8861">MINGKSASRYAPGNQAGPTQMEEEREESQVSVDLSDLRGHPVPMSSVDNQSQNGGESVREMILGAKSQHDWLVHYFSSQR</sequence>
<evidence type="ECO:0000313" key="3">
    <source>
        <dbReference type="Proteomes" id="UP000054107"/>
    </source>
</evidence>
<dbReference type="Proteomes" id="UP000054107">
    <property type="component" value="Unassembled WGS sequence"/>
</dbReference>
<dbReference type="EMBL" id="LN733710">
    <property type="protein sequence ID" value="CEP17540.1"/>
    <property type="molecule type" value="Genomic_DNA"/>
</dbReference>
<organism evidence="2 3">
    <name type="scientific">Parasitella parasitica</name>
    <dbReference type="NCBI Taxonomy" id="35722"/>
    <lineage>
        <taxon>Eukaryota</taxon>
        <taxon>Fungi</taxon>
        <taxon>Fungi incertae sedis</taxon>
        <taxon>Mucoromycota</taxon>
        <taxon>Mucoromycotina</taxon>
        <taxon>Mucoromycetes</taxon>
        <taxon>Mucorales</taxon>
        <taxon>Mucorineae</taxon>
        <taxon>Mucoraceae</taxon>
        <taxon>Parasitella</taxon>
    </lineage>
</organism>
<keyword evidence="3" id="KW-1185">Reference proteome</keyword>
<evidence type="ECO:0000256" key="1">
    <source>
        <dbReference type="SAM" id="MobiDB-lite"/>
    </source>
</evidence>
<accession>A0A0B7NPU4</accession>
<name>A0A0B7NPU4_9FUNG</name>
<proteinExistence type="predicted"/>
<reference evidence="2 3" key="1">
    <citation type="submission" date="2014-09" db="EMBL/GenBank/DDBJ databases">
        <authorList>
            <person name="Ellenberger Sabrina"/>
        </authorList>
    </citation>
    <scope>NUCLEOTIDE SEQUENCE [LARGE SCALE GENOMIC DNA]</scope>
    <source>
        <strain evidence="2 3">CBS 412.66</strain>
    </source>
</reference>
<protein>
    <submittedName>
        <fullName evidence="2">Uncharacterized protein</fullName>
    </submittedName>
</protein>
<dbReference type="AlphaFoldDB" id="A0A0B7NPU4"/>
<feature type="compositionally biased region" description="Polar residues" evidence="1">
    <location>
        <begin position="46"/>
        <end position="55"/>
    </location>
</feature>